<gene>
    <name evidence="2" type="primary">LOC100332501</name>
</gene>
<accession>A0AC58HV99</accession>
<keyword evidence="1" id="KW-1185">Reference proteome</keyword>
<dbReference type="RefSeq" id="XP_073785891.1">
    <property type="nucleotide sequence ID" value="XM_073929790.1"/>
</dbReference>
<evidence type="ECO:0000313" key="2">
    <source>
        <dbReference type="RefSeq" id="XP_073785891.1"/>
    </source>
</evidence>
<sequence>MTDPAKLKIVLGDSDSFKLTLPSGIPNSIADFKSEIRKQCGVTGDFRLQYLDMDFDDFLNLTSTVDLQDKGTVKVIAQSAYDACSLSSADTDIRSSTSSSPSCLPVSPATSDVASASTSELSSSTKLRCETWPTNFPIPTFPYEIELELQKAHEEFLNDGTLLDIDSKPKLKSEIMKSLAAEVVKYKVYPRTEEYEEVAKALITKHPCLQEKGSVGGFYGWKISLQWKMANYRRTLRAAGCSEVKINSLKHKHGETTNPNQVKKPKKAEVNFYPDYPAGENTQSLEEERLALLSEFQKRDNHQIIKNKMEKTFIYRRHELIVEMPFIVDFKSRWPALFCENEIAAEFSRITTVPLLQTFMSKLDGYTSKLASIYRKKGGIAGRKIWKLMATIDENDTISTRRACILRALSVYLNEDYENLMKEYTDTDFENSERDMANTVIGIYIVRPEGAEACDPPSDVGLIVEGVKVLQNLGDVTKACALLLGVIYSLNLSYPSELKYTFEFFQKVLLGLDAHKLSHKIQVLKNKLVG</sequence>
<evidence type="ECO:0000313" key="1">
    <source>
        <dbReference type="Proteomes" id="UP000000437"/>
    </source>
</evidence>
<proteinExistence type="predicted"/>
<reference evidence="2" key="1">
    <citation type="submission" date="2025-08" db="UniProtKB">
        <authorList>
            <consortium name="RefSeq"/>
        </authorList>
    </citation>
    <scope>IDENTIFICATION</scope>
    <source>
        <strain evidence="2">Tuebingen</strain>
        <tissue evidence="2">Fibroblasts and whole tissue</tissue>
    </source>
</reference>
<organism evidence="1 2">
    <name type="scientific">Danio rerio</name>
    <name type="common">Zebrafish</name>
    <name type="synonym">Brachydanio rerio</name>
    <dbReference type="NCBI Taxonomy" id="7955"/>
    <lineage>
        <taxon>Eukaryota</taxon>
        <taxon>Metazoa</taxon>
        <taxon>Chordata</taxon>
        <taxon>Craniata</taxon>
        <taxon>Vertebrata</taxon>
        <taxon>Euteleostomi</taxon>
        <taxon>Actinopterygii</taxon>
        <taxon>Neopterygii</taxon>
        <taxon>Teleostei</taxon>
        <taxon>Ostariophysi</taxon>
        <taxon>Cypriniformes</taxon>
        <taxon>Danionidae</taxon>
        <taxon>Danioninae</taxon>
        <taxon>Danio</taxon>
    </lineage>
</organism>
<dbReference type="Proteomes" id="UP000000437">
    <property type="component" value="Chromosome 18"/>
</dbReference>
<protein>
    <submittedName>
        <fullName evidence="2">Sterile alpha motif domain-containing protein 3</fullName>
    </submittedName>
</protein>
<name>A0AC58HV99_DANRE</name>